<evidence type="ECO:0000256" key="2">
    <source>
        <dbReference type="ARBA" id="ARBA00005801"/>
    </source>
</evidence>
<evidence type="ECO:0000313" key="14">
    <source>
        <dbReference type="Proteomes" id="UP001501600"/>
    </source>
</evidence>
<protein>
    <recommendedName>
        <fullName evidence="9">Prepilin leader peptidase/N-methyltransferase</fullName>
        <ecNumber evidence="9">2.1.1.-</ecNumber>
        <ecNumber evidence="9">3.4.23.43</ecNumber>
    </recommendedName>
</protein>
<name>A0ABP9SF63_9GAMM</name>
<dbReference type="EC" id="3.4.23.43" evidence="9"/>
<keyword evidence="9" id="KW-0378">Hydrolase</keyword>
<comment type="similarity">
    <text evidence="2 8">Belongs to the peptidase A24 family.</text>
</comment>
<dbReference type="PANTHER" id="PTHR30487">
    <property type="entry name" value="TYPE 4 PREPILIN-LIKE PROTEINS LEADER PEPTIDE-PROCESSING ENZYME"/>
    <property type="match status" value="1"/>
</dbReference>
<evidence type="ECO:0000256" key="6">
    <source>
        <dbReference type="ARBA" id="ARBA00022989"/>
    </source>
</evidence>
<keyword evidence="9" id="KW-0645">Protease</keyword>
<comment type="caution">
    <text evidence="13">The sequence shown here is derived from an EMBL/GenBank/DDBJ whole genome shotgun (WGS) entry which is preliminary data.</text>
</comment>
<keyword evidence="9" id="KW-0489">Methyltransferase</keyword>
<dbReference type="InterPro" id="IPR010627">
    <property type="entry name" value="Prepilin_pept_A24_N"/>
</dbReference>
<dbReference type="RefSeq" id="WP_345317690.1">
    <property type="nucleotide sequence ID" value="NZ_BAABLF010000029.1"/>
</dbReference>
<evidence type="ECO:0000259" key="11">
    <source>
        <dbReference type="Pfam" id="PF01478"/>
    </source>
</evidence>
<evidence type="ECO:0000256" key="7">
    <source>
        <dbReference type="ARBA" id="ARBA00023136"/>
    </source>
</evidence>
<evidence type="ECO:0000313" key="13">
    <source>
        <dbReference type="EMBL" id="GAA5194283.1"/>
    </source>
</evidence>
<feature type="transmembrane region" description="Helical" evidence="10">
    <location>
        <begin position="122"/>
        <end position="140"/>
    </location>
</feature>
<evidence type="ECO:0000256" key="8">
    <source>
        <dbReference type="RuleBase" id="RU003793"/>
    </source>
</evidence>
<dbReference type="InterPro" id="IPR000045">
    <property type="entry name" value="Prepilin_IV_endopep_pep"/>
</dbReference>
<feature type="domain" description="Prepilin type IV endopeptidase peptidase" evidence="11">
    <location>
        <begin position="150"/>
        <end position="259"/>
    </location>
</feature>
<keyword evidence="4" id="KW-0997">Cell inner membrane</keyword>
<keyword evidence="9" id="KW-0511">Multifunctional enzyme</keyword>
<feature type="transmembrane region" description="Helical" evidence="10">
    <location>
        <begin position="197"/>
        <end position="218"/>
    </location>
</feature>
<dbReference type="Pfam" id="PF06750">
    <property type="entry name" value="A24_N_bact"/>
    <property type="match status" value="1"/>
</dbReference>
<dbReference type="Gene3D" id="1.20.120.1220">
    <property type="match status" value="1"/>
</dbReference>
<keyword evidence="6 10" id="KW-1133">Transmembrane helix</keyword>
<feature type="transmembrane region" description="Helical" evidence="10">
    <location>
        <begin position="12"/>
        <end position="34"/>
    </location>
</feature>
<dbReference type="Proteomes" id="UP001501600">
    <property type="component" value="Unassembled WGS sequence"/>
</dbReference>
<evidence type="ECO:0000256" key="5">
    <source>
        <dbReference type="ARBA" id="ARBA00022692"/>
    </source>
</evidence>
<keyword evidence="5 9" id="KW-0812">Transmembrane</keyword>
<comment type="catalytic activity">
    <reaction evidence="9">
        <text>Typically cleaves a -Gly-|-Phe- bond to release an N-terminal, basic peptide of 5-8 residues from type IV prepilin, and then N-methylates the new N-terminal amino group, the methyl donor being S-adenosyl-L-methionine.</text>
        <dbReference type="EC" id="3.4.23.43"/>
    </reaction>
</comment>
<evidence type="ECO:0000256" key="3">
    <source>
        <dbReference type="ARBA" id="ARBA00022475"/>
    </source>
</evidence>
<keyword evidence="9" id="KW-0808">Transferase</keyword>
<feature type="transmembrane region" description="Helical" evidence="10">
    <location>
        <begin position="146"/>
        <end position="162"/>
    </location>
</feature>
<dbReference type="InterPro" id="IPR014032">
    <property type="entry name" value="Peptidase_A24A_bac"/>
</dbReference>
<gene>
    <name evidence="13" type="ORF">GCM10025772_26910</name>
</gene>
<comment type="function">
    <text evidence="9">Plays an essential role in type IV pili and type II pseudopili formation by proteolytically removing the leader sequence from substrate proteins and subsequently monomethylating the alpha-amino group of the newly exposed N-terminal phenylalanine.</text>
</comment>
<organism evidence="13 14">
    <name type="scientific">Ferrimonas gelatinilytica</name>
    <dbReference type="NCBI Taxonomy" id="1255257"/>
    <lineage>
        <taxon>Bacteria</taxon>
        <taxon>Pseudomonadati</taxon>
        <taxon>Pseudomonadota</taxon>
        <taxon>Gammaproteobacteria</taxon>
        <taxon>Alteromonadales</taxon>
        <taxon>Ferrimonadaceae</taxon>
        <taxon>Ferrimonas</taxon>
    </lineage>
</organism>
<dbReference type="PANTHER" id="PTHR30487:SF0">
    <property type="entry name" value="PREPILIN LEADER PEPTIDASE_N-METHYLTRANSFERASE-RELATED"/>
    <property type="match status" value="1"/>
</dbReference>
<feature type="transmembrane region" description="Helical" evidence="10">
    <location>
        <begin position="230"/>
        <end position="263"/>
    </location>
</feature>
<dbReference type="EMBL" id="BAABLF010000029">
    <property type="protein sequence ID" value="GAA5194283.1"/>
    <property type="molecule type" value="Genomic_DNA"/>
</dbReference>
<dbReference type="Pfam" id="PF01478">
    <property type="entry name" value="Peptidase_A24"/>
    <property type="match status" value="1"/>
</dbReference>
<evidence type="ECO:0000256" key="9">
    <source>
        <dbReference type="RuleBase" id="RU003794"/>
    </source>
</evidence>
<sequence>MTLWLDLFTLYPWLFLLLTGLTGLILGSFLNVVIHRLPIMMEREWRAECSEFLAEDGSATAPSPARAVPAQEEEPRYNLLVPGSACPHCKTAIPAWRNIPLLSYLLQKGRCHHCDKPISARYPLVELATGVVTLGLAWLLGPTPEFLAAWVLTLGLIALAAIDMDTLLLPDQITLPLLWLGLLVNLSGLFVPLEDAVIGAAAGYLSLWIIFQGFKLLTGKEGMGYGDFKLLALFGAWFGWQCLLTVMLIASFGGALFGITMIVSGKLNRENPMPFGPWIAFGGFVYLCFGQQLVAWYLTRMVGL</sequence>
<keyword evidence="3" id="KW-1003">Cell membrane</keyword>
<accession>A0ABP9SF63</accession>
<keyword evidence="7 10" id="KW-0472">Membrane</keyword>
<evidence type="ECO:0000256" key="10">
    <source>
        <dbReference type="SAM" id="Phobius"/>
    </source>
</evidence>
<feature type="transmembrane region" description="Helical" evidence="10">
    <location>
        <begin position="275"/>
        <end position="298"/>
    </location>
</feature>
<evidence type="ECO:0000259" key="12">
    <source>
        <dbReference type="Pfam" id="PF06750"/>
    </source>
</evidence>
<dbReference type="InterPro" id="IPR050882">
    <property type="entry name" value="Prepilin_peptidase/N-MTase"/>
</dbReference>
<dbReference type="EC" id="2.1.1.-" evidence="9"/>
<reference evidence="14" key="1">
    <citation type="journal article" date="2019" name="Int. J. Syst. Evol. Microbiol.">
        <title>The Global Catalogue of Microorganisms (GCM) 10K type strain sequencing project: providing services to taxonomists for standard genome sequencing and annotation.</title>
        <authorList>
            <consortium name="The Broad Institute Genomics Platform"/>
            <consortium name="The Broad Institute Genome Sequencing Center for Infectious Disease"/>
            <person name="Wu L."/>
            <person name="Ma J."/>
        </authorList>
    </citation>
    <scope>NUCLEOTIDE SEQUENCE [LARGE SCALE GENOMIC DNA]</scope>
    <source>
        <strain evidence="14">JCM 18720</strain>
    </source>
</reference>
<comment type="subcellular location">
    <subcellularLocation>
        <location evidence="1">Cell inner membrane</location>
        <topology evidence="1">Multi-pass membrane protein</topology>
    </subcellularLocation>
    <subcellularLocation>
        <location evidence="9">Cell membrane</location>
        <topology evidence="9">Multi-pass membrane protein</topology>
    </subcellularLocation>
</comment>
<feature type="transmembrane region" description="Helical" evidence="10">
    <location>
        <begin position="174"/>
        <end position="191"/>
    </location>
</feature>
<proteinExistence type="inferred from homology"/>
<evidence type="ECO:0000256" key="4">
    <source>
        <dbReference type="ARBA" id="ARBA00022519"/>
    </source>
</evidence>
<keyword evidence="14" id="KW-1185">Reference proteome</keyword>
<feature type="domain" description="Prepilin peptidase A24 N-terminal" evidence="12">
    <location>
        <begin position="21"/>
        <end position="138"/>
    </location>
</feature>
<evidence type="ECO:0000256" key="1">
    <source>
        <dbReference type="ARBA" id="ARBA00004429"/>
    </source>
</evidence>
<dbReference type="PRINTS" id="PR00864">
    <property type="entry name" value="PREPILNPTASE"/>
</dbReference>